<evidence type="ECO:0000313" key="8">
    <source>
        <dbReference type="Proteomes" id="UP000243217"/>
    </source>
</evidence>
<dbReference type="PANTHER" id="PTHR12265">
    <property type="entry name" value="TRANSMEMBRANE PROTEIN 53"/>
    <property type="match status" value="1"/>
</dbReference>
<evidence type="ECO:0000256" key="3">
    <source>
        <dbReference type="ARBA" id="ARBA00022989"/>
    </source>
</evidence>
<evidence type="ECO:0000313" key="7">
    <source>
        <dbReference type="EMBL" id="OQS05125.1"/>
    </source>
</evidence>
<protein>
    <submittedName>
        <fullName evidence="7">Uncharacterized protein</fullName>
    </submittedName>
</protein>
<comment type="subcellular location">
    <subcellularLocation>
        <location evidence="6">Nucleus outer membrane</location>
        <topology evidence="6">Single-pass membrane protein</topology>
    </subcellularLocation>
</comment>
<keyword evidence="3" id="KW-1133">Transmembrane helix</keyword>
<keyword evidence="4" id="KW-0472">Membrane</keyword>
<keyword evidence="2" id="KW-0812">Transmembrane</keyword>
<dbReference type="SUPFAM" id="SSF53474">
    <property type="entry name" value="alpha/beta-Hydrolases"/>
    <property type="match status" value="1"/>
</dbReference>
<dbReference type="Gene3D" id="3.40.50.1820">
    <property type="entry name" value="alpha/beta hydrolase"/>
    <property type="match status" value="1"/>
</dbReference>
<dbReference type="InterPro" id="IPR008547">
    <property type="entry name" value="DUF829_TMEM53"/>
</dbReference>
<dbReference type="Proteomes" id="UP000243217">
    <property type="component" value="Unassembled WGS sequence"/>
</dbReference>
<evidence type="ECO:0000256" key="4">
    <source>
        <dbReference type="ARBA" id="ARBA00023136"/>
    </source>
</evidence>
<dbReference type="AlphaFoldDB" id="A0A1W0A4E9"/>
<dbReference type="EMBL" id="JNBS01000502">
    <property type="protein sequence ID" value="OQS05125.1"/>
    <property type="molecule type" value="Genomic_DNA"/>
</dbReference>
<evidence type="ECO:0000256" key="6">
    <source>
        <dbReference type="ARBA" id="ARBA00034303"/>
    </source>
</evidence>
<dbReference type="OrthoDB" id="77878at2759"/>
<keyword evidence="8" id="KW-1185">Reference proteome</keyword>
<comment type="similarity">
    <text evidence="1">Belongs to the TMEM53 family.</text>
</comment>
<dbReference type="GO" id="GO:0005640">
    <property type="term" value="C:nuclear outer membrane"/>
    <property type="evidence" value="ECO:0007669"/>
    <property type="project" value="UniProtKB-SubCell"/>
</dbReference>
<evidence type="ECO:0000256" key="5">
    <source>
        <dbReference type="ARBA" id="ARBA00023242"/>
    </source>
</evidence>
<dbReference type="PANTHER" id="PTHR12265:SF30">
    <property type="entry name" value="TRANSMEMBRANE PROTEIN 53"/>
    <property type="match status" value="1"/>
</dbReference>
<gene>
    <name evidence="7" type="ORF">THRCLA_02700</name>
</gene>
<comment type="caution">
    <text evidence="7">The sequence shown here is derived from an EMBL/GenBank/DDBJ whole genome shotgun (WGS) entry which is preliminary data.</text>
</comment>
<dbReference type="InterPro" id="IPR029058">
    <property type="entry name" value="AB_hydrolase_fold"/>
</dbReference>
<evidence type="ECO:0000256" key="2">
    <source>
        <dbReference type="ARBA" id="ARBA00022692"/>
    </source>
</evidence>
<organism evidence="7 8">
    <name type="scientific">Thraustotheca clavata</name>
    <dbReference type="NCBI Taxonomy" id="74557"/>
    <lineage>
        <taxon>Eukaryota</taxon>
        <taxon>Sar</taxon>
        <taxon>Stramenopiles</taxon>
        <taxon>Oomycota</taxon>
        <taxon>Saprolegniomycetes</taxon>
        <taxon>Saprolegniales</taxon>
        <taxon>Achlyaceae</taxon>
        <taxon>Thraustotheca</taxon>
    </lineage>
</organism>
<name>A0A1W0A4E9_9STRA</name>
<sequence length="236" mass="27514">MTSKRVVVLCGWMDGQLRLVNKYKSIYEQLGYESIVLLSLKSDFLKDEKLVHSLALPSLLEDTKTNVQFIPHMFSNGGCRSWYCFENHLQSNQVPYKVPAMIFDSAPYTPTFDAIEFTWHGAKFMQTWRDCIDMRFFLIKLGLYPYLTQTTNAFTLMWQRYFKAQANVPKLFLYSSKDTIISSENVEAAIQEAKSHGTIVEHINFEKSQHVAHFPYNPQLYTRTIHDFLDKHANQS</sequence>
<reference evidence="7 8" key="1">
    <citation type="journal article" date="2014" name="Genome Biol. Evol.">
        <title>The secreted proteins of Achlya hypogyna and Thraustotheca clavata identify the ancestral oomycete secretome and reveal gene acquisitions by horizontal gene transfer.</title>
        <authorList>
            <person name="Misner I."/>
            <person name="Blouin N."/>
            <person name="Leonard G."/>
            <person name="Richards T.A."/>
            <person name="Lane C.E."/>
        </authorList>
    </citation>
    <scope>NUCLEOTIDE SEQUENCE [LARGE SCALE GENOMIC DNA]</scope>
    <source>
        <strain evidence="7 8">ATCC 34112</strain>
    </source>
</reference>
<keyword evidence="5" id="KW-0539">Nucleus</keyword>
<proteinExistence type="inferred from homology"/>
<dbReference type="Pfam" id="PF05705">
    <property type="entry name" value="DUF829"/>
    <property type="match status" value="1"/>
</dbReference>
<evidence type="ECO:0000256" key="1">
    <source>
        <dbReference type="ARBA" id="ARBA00007387"/>
    </source>
</evidence>
<accession>A0A1W0A4E9</accession>